<dbReference type="Pfam" id="PF04972">
    <property type="entry name" value="BON"/>
    <property type="match status" value="2"/>
</dbReference>
<dbReference type="PROSITE" id="PS51257">
    <property type="entry name" value="PROKAR_LIPOPROTEIN"/>
    <property type="match status" value="1"/>
</dbReference>
<organism evidence="2 3">
    <name type="scientific">Legionella spiritensis</name>
    <dbReference type="NCBI Taxonomy" id="452"/>
    <lineage>
        <taxon>Bacteria</taxon>
        <taxon>Pseudomonadati</taxon>
        <taxon>Pseudomonadota</taxon>
        <taxon>Gammaproteobacteria</taxon>
        <taxon>Legionellales</taxon>
        <taxon>Legionellaceae</taxon>
        <taxon>Legionella</taxon>
    </lineage>
</organism>
<keyword evidence="2" id="KW-0449">Lipoprotein</keyword>
<dbReference type="PANTHER" id="PTHR34606:SF4">
    <property type="entry name" value="OUTER MEMBRANE LIPOPROTEIN DOLP"/>
    <property type="match status" value="1"/>
</dbReference>
<reference evidence="2 3" key="1">
    <citation type="submission" date="2015-11" db="EMBL/GenBank/DDBJ databases">
        <title>Genomic analysis of 38 Legionella species identifies large and diverse effector repertoires.</title>
        <authorList>
            <person name="Burstein D."/>
            <person name="Amaro F."/>
            <person name="Zusman T."/>
            <person name="Lifshitz Z."/>
            <person name="Cohen O."/>
            <person name="Gilbert J.A."/>
            <person name="Pupko T."/>
            <person name="Shuman H.A."/>
            <person name="Segal G."/>
        </authorList>
    </citation>
    <scope>NUCLEOTIDE SEQUENCE [LARGE SCALE GENOMIC DNA]</scope>
    <source>
        <strain evidence="2 3">Mt.St.Helens-9</strain>
    </source>
</reference>
<dbReference type="STRING" id="452.Lspi_0127"/>
<dbReference type="AlphaFoldDB" id="A0A0W0ZB28"/>
<protein>
    <submittedName>
        <fullName evidence="2">Hemolysin, lipoprotein</fullName>
    </submittedName>
</protein>
<sequence length="194" mass="22022">MKKQGCVIFLLVVFTGLLSGCISSVWTGATMIYDRHDVYKKLDNYSLDGNAHHALFKDKVFKQPGCSLDLAIFNNDILIAGHVPSAALRSLAESRLRRLTGYRRIYNQVAVKKEGSHTIQDSWITMKIRSQIFADAEIDPSEFKIITSDRIVYVMGDITPDQARRVLHIARNTSGVLRVVKLINYYHLSKKEHI</sequence>
<gene>
    <name evidence="2" type="ORF">Lspi_0127</name>
</gene>
<dbReference type="PATRIC" id="fig|452.5.peg.140"/>
<evidence type="ECO:0000313" key="3">
    <source>
        <dbReference type="Proteomes" id="UP000054877"/>
    </source>
</evidence>
<dbReference type="EMBL" id="LNYX01000001">
    <property type="protein sequence ID" value="KTD66364.1"/>
    <property type="molecule type" value="Genomic_DNA"/>
</dbReference>
<feature type="domain" description="BON" evidence="1">
    <location>
        <begin position="120"/>
        <end position="190"/>
    </location>
</feature>
<comment type="caution">
    <text evidence="2">The sequence shown here is derived from an EMBL/GenBank/DDBJ whole genome shotgun (WGS) entry which is preliminary data.</text>
</comment>
<accession>A0A0W0ZB28</accession>
<evidence type="ECO:0000259" key="1">
    <source>
        <dbReference type="PROSITE" id="PS50914"/>
    </source>
</evidence>
<evidence type="ECO:0000313" key="2">
    <source>
        <dbReference type="EMBL" id="KTD66364.1"/>
    </source>
</evidence>
<dbReference type="InterPro" id="IPR051686">
    <property type="entry name" value="Lipoprotein_DolP"/>
</dbReference>
<dbReference type="PANTHER" id="PTHR34606">
    <property type="entry name" value="BON DOMAIN-CONTAINING PROTEIN"/>
    <property type="match status" value="1"/>
</dbReference>
<dbReference type="PROSITE" id="PS50914">
    <property type="entry name" value="BON"/>
    <property type="match status" value="1"/>
</dbReference>
<dbReference type="InterPro" id="IPR007055">
    <property type="entry name" value="BON_dom"/>
</dbReference>
<name>A0A0W0ZB28_LEGSP</name>
<keyword evidence="3" id="KW-1185">Reference proteome</keyword>
<dbReference type="Proteomes" id="UP000054877">
    <property type="component" value="Unassembled WGS sequence"/>
</dbReference>
<proteinExistence type="predicted"/>
<dbReference type="OrthoDB" id="9783990at2"/>
<dbReference type="RefSeq" id="WP_058482063.1">
    <property type="nucleotide sequence ID" value="NZ_CAAAII010000002.1"/>
</dbReference>